<accession>A0A6L2MM67</accession>
<evidence type="ECO:0008006" key="2">
    <source>
        <dbReference type="Google" id="ProtNLM"/>
    </source>
</evidence>
<gene>
    <name evidence="1" type="ORF">Tci_047041</name>
</gene>
<dbReference type="InterPro" id="IPR012337">
    <property type="entry name" value="RNaseH-like_sf"/>
</dbReference>
<protein>
    <recommendedName>
        <fullName evidence="2">Retrovirus-related Pol polyprotein from transposon TNT 1-94</fullName>
    </recommendedName>
</protein>
<dbReference type="EMBL" id="BKCJ010007007">
    <property type="protein sequence ID" value="GEU75063.1"/>
    <property type="molecule type" value="Genomic_DNA"/>
</dbReference>
<reference evidence="1" key="1">
    <citation type="journal article" date="2019" name="Sci. Rep.">
        <title>Draft genome of Tanacetum cinerariifolium, the natural source of mosquito coil.</title>
        <authorList>
            <person name="Yamashiro T."/>
            <person name="Shiraishi A."/>
            <person name="Satake H."/>
            <person name="Nakayama K."/>
        </authorList>
    </citation>
    <scope>NUCLEOTIDE SEQUENCE</scope>
</reference>
<name>A0A6L2MM67_TANCI</name>
<organism evidence="1">
    <name type="scientific">Tanacetum cinerariifolium</name>
    <name type="common">Dalmatian daisy</name>
    <name type="synonym">Chrysanthemum cinerariifolium</name>
    <dbReference type="NCBI Taxonomy" id="118510"/>
    <lineage>
        <taxon>Eukaryota</taxon>
        <taxon>Viridiplantae</taxon>
        <taxon>Streptophyta</taxon>
        <taxon>Embryophyta</taxon>
        <taxon>Tracheophyta</taxon>
        <taxon>Spermatophyta</taxon>
        <taxon>Magnoliopsida</taxon>
        <taxon>eudicotyledons</taxon>
        <taxon>Gunneridae</taxon>
        <taxon>Pentapetalae</taxon>
        <taxon>asterids</taxon>
        <taxon>campanulids</taxon>
        <taxon>Asterales</taxon>
        <taxon>Asteraceae</taxon>
        <taxon>Asteroideae</taxon>
        <taxon>Anthemideae</taxon>
        <taxon>Anthemidinae</taxon>
        <taxon>Tanacetum</taxon>
    </lineage>
</organism>
<comment type="caution">
    <text evidence="1">The sequence shown here is derived from an EMBL/GenBank/DDBJ whole genome shotgun (WGS) entry which is preliminary data.</text>
</comment>
<dbReference type="SUPFAM" id="SSF53098">
    <property type="entry name" value="Ribonuclease H-like"/>
    <property type="match status" value="1"/>
</dbReference>
<sequence>MGNLNEVRIKELKSDNGTKFRNHKLEEFCDEKGEAINTAFYTLNKSIILKRHGKTAYDGPLGKVDEKADDNLFLSYSLVAKSFFKKGMQSVLMKTDVSQMMNSLNPRVKSLNVLAILSTFRTYLHIKTPHPLIHPFFKTVSFEEPPEFTIVDDHPASNELDQPKSYDSLESAEIQDNIINELISDVQPTPILSPSAEGILQPYVPQDRWSRKKHIELVNIIGEPLVGITTRSRVRDSEAASVQECLYVNFLFEMEPNKLIEALEEEGWIIAMQEELSQFERNKV</sequence>
<evidence type="ECO:0000313" key="1">
    <source>
        <dbReference type="EMBL" id="GEU75063.1"/>
    </source>
</evidence>
<proteinExistence type="predicted"/>
<dbReference type="AlphaFoldDB" id="A0A6L2MM67"/>